<keyword evidence="1" id="KW-0175">Coiled coil</keyword>
<dbReference type="Gene3D" id="3.40.30.10">
    <property type="entry name" value="Glutaredoxin"/>
    <property type="match status" value="1"/>
</dbReference>
<dbReference type="GO" id="GO:0004144">
    <property type="term" value="F:diacylglycerol O-acyltransferase activity"/>
    <property type="evidence" value="ECO:0007669"/>
    <property type="project" value="UniProtKB-EC"/>
</dbReference>
<dbReference type="InterPro" id="IPR036249">
    <property type="entry name" value="Thioredoxin-like_sf"/>
</dbReference>
<evidence type="ECO:0000256" key="1">
    <source>
        <dbReference type="SAM" id="Coils"/>
    </source>
</evidence>
<keyword evidence="3" id="KW-0012">Acyltransferase</keyword>
<dbReference type="OrthoDB" id="913780at2759"/>
<evidence type="ECO:0000313" key="3">
    <source>
        <dbReference type="EMBL" id="PIN15627.1"/>
    </source>
</evidence>
<keyword evidence="3" id="KW-0808">Transferase</keyword>
<comment type="caution">
    <text evidence="3">The sequence shown here is derived from an EMBL/GenBank/DDBJ whole genome shotgun (WGS) entry which is preliminary data.</text>
</comment>
<dbReference type="CDD" id="cd02980">
    <property type="entry name" value="TRX_Fd_family"/>
    <property type="match status" value="1"/>
</dbReference>
<dbReference type="Proteomes" id="UP000231279">
    <property type="component" value="Unassembled WGS sequence"/>
</dbReference>
<feature type="region of interest" description="Disordered" evidence="2">
    <location>
        <begin position="174"/>
        <end position="195"/>
    </location>
</feature>
<feature type="compositionally biased region" description="Low complexity" evidence="2">
    <location>
        <begin position="242"/>
        <end position="251"/>
    </location>
</feature>
<keyword evidence="4" id="KW-1185">Reference proteome</keyword>
<name>A0A2G9HDL0_9LAMI</name>
<feature type="region of interest" description="Disordered" evidence="2">
    <location>
        <begin position="222"/>
        <end position="253"/>
    </location>
</feature>
<dbReference type="EC" id="2.3.1.20" evidence="3"/>
<reference evidence="4" key="1">
    <citation type="journal article" date="2018" name="Gigascience">
        <title>Genome assembly of the Pink Ipe (Handroanthus impetiginosus, Bignoniaceae), a highly valued, ecologically keystone Neotropical timber forest tree.</title>
        <authorList>
            <person name="Silva-Junior O.B."/>
            <person name="Grattapaglia D."/>
            <person name="Novaes E."/>
            <person name="Collevatti R.G."/>
        </authorList>
    </citation>
    <scope>NUCLEOTIDE SEQUENCE [LARGE SCALE GENOMIC DNA]</scope>
    <source>
        <strain evidence="4">cv. UFG-1</strain>
    </source>
</reference>
<protein>
    <submittedName>
        <fullName evidence="3">Diacylglycerol O-acyltransferase</fullName>
        <ecNumber evidence="3">2.3.1.20</ecNumber>
    </submittedName>
</protein>
<feature type="coiled-coil region" evidence="1">
    <location>
        <begin position="133"/>
        <end position="171"/>
    </location>
</feature>
<dbReference type="EMBL" id="NKXS01002042">
    <property type="protein sequence ID" value="PIN15627.1"/>
    <property type="molecule type" value="Genomic_DNA"/>
</dbReference>
<gene>
    <name evidence="3" type="ORF">CDL12_11734</name>
</gene>
<dbReference type="AlphaFoldDB" id="A0A2G9HDL0"/>
<sequence>MDAAASASVGLRKPMVFASSCYSSSHSKDLKTGFGSVMVGRKKPAIDILSSGFCDQGHLKYYSSGSGPSWRMMAVMGGKQENIAKEKGLRMKKTKKQLKLLKGLYKDLSTFSEMGFGLDSNGDLADQVKSGMISEATENLLQHLQRLKAEQKELKKKMKEEKARLKAAHMRNNPATCEMSSGSSSESSDSECEQVLDMNTRRHSQSNQNDLRQVLQETTSSYPTPVIPTITPPQPNIRESEPVPVVPTNTTTEERMSLQLTSSCSRMGDSTGEMIGPSCSKKIEVCMGGKCKRSGAGVLLEEFQRVVGIEGAVSGCKCMGKCREGPNVKVVNGVADDSVRVAANSFCLGVGLEDVHMIVANFLGENQEPLGFAAAS</sequence>
<accession>A0A2G9HDL0</accession>
<proteinExistence type="predicted"/>
<feature type="compositionally biased region" description="Low complexity" evidence="2">
    <location>
        <begin position="178"/>
        <end position="187"/>
    </location>
</feature>
<dbReference type="STRING" id="429701.A0A2G9HDL0"/>
<evidence type="ECO:0000313" key="4">
    <source>
        <dbReference type="Proteomes" id="UP000231279"/>
    </source>
</evidence>
<evidence type="ECO:0000256" key="2">
    <source>
        <dbReference type="SAM" id="MobiDB-lite"/>
    </source>
</evidence>
<organism evidence="3 4">
    <name type="scientific">Handroanthus impetiginosus</name>
    <dbReference type="NCBI Taxonomy" id="429701"/>
    <lineage>
        <taxon>Eukaryota</taxon>
        <taxon>Viridiplantae</taxon>
        <taxon>Streptophyta</taxon>
        <taxon>Embryophyta</taxon>
        <taxon>Tracheophyta</taxon>
        <taxon>Spermatophyta</taxon>
        <taxon>Magnoliopsida</taxon>
        <taxon>eudicotyledons</taxon>
        <taxon>Gunneridae</taxon>
        <taxon>Pentapetalae</taxon>
        <taxon>asterids</taxon>
        <taxon>lamiids</taxon>
        <taxon>Lamiales</taxon>
        <taxon>Bignoniaceae</taxon>
        <taxon>Crescentiina</taxon>
        <taxon>Tabebuia alliance</taxon>
        <taxon>Handroanthus</taxon>
    </lineage>
</organism>
<dbReference type="SUPFAM" id="SSF52833">
    <property type="entry name" value="Thioredoxin-like"/>
    <property type="match status" value="1"/>
</dbReference>